<protein>
    <submittedName>
        <fullName evidence="1">Uncharacterized protein</fullName>
    </submittedName>
</protein>
<sequence length="203" mass="22959">MRPDDNDMDVDKRDEGYAYPVFDENSRINVILSDEIPEHYGLSFVPILSRILNPAGTPPQLHVCLAPSLSKGCKTIRWRVPRSPEMFALLWLDASELQGKDGDEIRRTVTLFMLDHGHTPRSGKAVYRTYLMVKGLHSLQDVDAGLIEYHLAGLEVRLNVHILYSESLEGTATEILRLTTSVLDLYENPQLAYEARITSYLSS</sequence>
<name>A0ABR3ETG2_9AGAR</name>
<organism evidence="1 2">
    <name type="scientific">Marasmius crinis-equi</name>
    <dbReference type="NCBI Taxonomy" id="585013"/>
    <lineage>
        <taxon>Eukaryota</taxon>
        <taxon>Fungi</taxon>
        <taxon>Dikarya</taxon>
        <taxon>Basidiomycota</taxon>
        <taxon>Agaricomycotina</taxon>
        <taxon>Agaricomycetes</taxon>
        <taxon>Agaricomycetidae</taxon>
        <taxon>Agaricales</taxon>
        <taxon>Marasmiineae</taxon>
        <taxon>Marasmiaceae</taxon>
        <taxon>Marasmius</taxon>
    </lineage>
</organism>
<accession>A0ABR3ETG2</accession>
<proteinExistence type="predicted"/>
<evidence type="ECO:0000313" key="1">
    <source>
        <dbReference type="EMBL" id="KAL0566201.1"/>
    </source>
</evidence>
<dbReference type="Proteomes" id="UP001465976">
    <property type="component" value="Unassembled WGS sequence"/>
</dbReference>
<keyword evidence="2" id="KW-1185">Reference proteome</keyword>
<gene>
    <name evidence="1" type="ORF">V5O48_015822</name>
</gene>
<comment type="caution">
    <text evidence="1">The sequence shown here is derived from an EMBL/GenBank/DDBJ whole genome shotgun (WGS) entry which is preliminary data.</text>
</comment>
<reference evidence="1 2" key="1">
    <citation type="submission" date="2024-02" db="EMBL/GenBank/DDBJ databases">
        <title>A draft genome for the cacao thread blight pathogen Marasmius crinis-equi.</title>
        <authorList>
            <person name="Cohen S.P."/>
            <person name="Baruah I.K."/>
            <person name="Amoako-Attah I."/>
            <person name="Bukari Y."/>
            <person name="Meinhardt L.W."/>
            <person name="Bailey B.A."/>
        </authorList>
    </citation>
    <scope>NUCLEOTIDE SEQUENCE [LARGE SCALE GENOMIC DNA]</scope>
    <source>
        <strain evidence="1 2">GH-76</strain>
    </source>
</reference>
<dbReference type="EMBL" id="JBAHYK010001979">
    <property type="protein sequence ID" value="KAL0566201.1"/>
    <property type="molecule type" value="Genomic_DNA"/>
</dbReference>
<evidence type="ECO:0000313" key="2">
    <source>
        <dbReference type="Proteomes" id="UP001465976"/>
    </source>
</evidence>